<dbReference type="EMBL" id="QLNQ01000001">
    <property type="protein sequence ID" value="RCK66840.1"/>
    <property type="molecule type" value="Genomic_DNA"/>
</dbReference>
<sequence length="1229" mass="141200">MELAKLKAVKKSLIETKPPVEEDVRGHLEYLLSLLDLKDGTDKERVIYNDALSICLLRYHMFNSSLDGLNEIFDYCLTFINSNHSPLHNSLNVIIEKLLLFKNADVNPWIDMIMLQPMTKNLLVLLEKLFRKSDSTQYFVTKYPDFPQHAMAMFDNNNLANSISKTLVVVYKELRLQLKTTQAWYDSWISLMDLEDPVVRINLVTHLLPGLIAIDPDSFQLLVNHCKSNLNALVSILSMGQKKKFIASLEAIDQQSLMSCLVHSDAGIRADALLLVFGANKEPLTRYAFDTIVKNHIVEINLNEASQQDKFVSAMCLIISGKLLDSVNGKLGKESEVVSREYLDSLKGLLVTHLESQNNFQQKTGALMLLKQIRYKIESVFNKRLVKLLVDNLFSNYKLIRELSLDLLLQCLDLSEVFSDHEVLEDKTFAILPRLAGRESEGAALAVTFLAKYHIEKNTLDHLMEKIYQGLGKETGEQGYLQALASVVNKLGVCGDFQRLLSAAKAATRKMTEILATERIAYADEQEFVKSKEVVNYSWKVIQAANDLFLALLQKQPNLHDVEECFLLVIDQLHRIKFRAAISSLYPSMIAMSRLLYSLDPARIESYIKQELEYITTESKQLVTRRSGGLLYVIPSMLIASKDKNMSEFVFERLFEIADMPYESESKEDLPQVHAFNTLGQLFKEGQLTGDSLPYVERALFLSLEHFDAPNWSIRNCALMLFGHLERKIFSGARVNSKRFFARFKKIEPIFVEYLINGQDQTVFPILIVLEQLEFTSSGSWELRDAVLKLLGRKSWKVREFAAKIIAHMLQPDEFEQFILSALDSKLLLNTLHGVLICLKYGVYKIEFPAERYMQLVFGDYFIANEYISVLDRMAYKDVSKLAPYFEELVSERKSLDGGRQLFLESFIVYLLNNDTDNVLKYIRLALKSQYDNVHDRVLEYVSTNSTACHPLIKNFIESHDFHYTTTKALKLYSLMDDITPLTLLDENQLGSFECSARFVDDNDREFYDRCLKLTKTSQEIDMRIMGFNAIFTYLRRCTNKTGYLYSACLLLCFERGLFDDNEGTREQANKCISEIINCGDVATTHLSYAFPSLVKSLVDQKYYDELVSEMILRNTLDTAKLDRDFEESQDGSLYSFERDNFYKNEIVYSTLLSQFPIDATKIGGLQQKVEDDIAYIREFRQKYSHEVEFIPRDYILYDFVAKTRINARIVGLTNLDETLFALTFCKMG</sequence>
<evidence type="ECO:0000256" key="1">
    <source>
        <dbReference type="ARBA" id="ARBA00010409"/>
    </source>
</evidence>
<evidence type="ECO:0000256" key="2">
    <source>
        <dbReference type="ARBA" id="ARBA00022694"/>
    </source>
</evidence>
<dbReference type="InterPro" id="IPR051954">
    <property type="entry name" value="tRNA_methyltransferase_THADA"/>
</dbReference>
<protein>
    <submittedName>
        <fullName evidence="6">Uncharacterized protein</fullName>
    </submittedName>
</protein>
<evidence type="ECO:0000313" key="6">
    <source>
        <dbReference type="EMBL" id="RCK66840.1"/>
    </source>
</evidence>
<evidence type="ECO:0000259" key="4">
    <source>
        <dbReference type="Pfam" id="PF25150"/>
    </source>
</evidence>
<dbReference type="Pfam" id="PF10350">
    <property type="entry name" value="DUF2428"/>
    <property type="match status" value="1"/>
</dbReference>
<evidence type="ECO:0000313" key="7">
    <source>
        <dbReference type="Proteomes" id="UP000253472"/>
    </source>
</evidence>
<feature type="domain" description="tRNA (32-2'-O)-methyltransferase regulator THADA-like TPR repeats region" evidence="4">
    <location>
        <begin position="184"/>
        <end position="320"/>
    </location>
</feature>
<gene>
    <name evidence="6" type="ORF">Cantr_02530</name>
</gene>
<reference evidence="6 7" key="1">
    <citation type="submission" date="2018-06" db="EMBL/GenBank/DDBJ databases">
        <title>Whole genome sequencing of Candida tropicalis (genome annotated by CSBL at Korea University).</title>
        <authorList>
            <person name="Ahn J."/>
        </authorList>
    </citation>
    <scope>NUCLEOTIDE SEQUENCE [LARGE SCALE GENOMIC DNA]</scope>
    <source>
        <strain evidence="6 7">ATCC 20962</strain>
    </source>
</reference>
<dbReference type="InterPro" id="IPR016024">
    <property type="entry name" value="ARM-type_fold"/>
</dbReference>
<organism evidence="6 7">
    <name type="scientific">Candida viswanathii</name>
    <dbReference type="NCBI Taxonomy" id="5486"/>
    <lineage>
        <taxon>Eukaryota</taxon>
        <taxon>Fungi</taxon>
        <taxon>Dikarya</taxon>
        <taxon>Ascomycota</taxon>
        <taxon>Saccharomycotina</taxon>
        <taxon>Pichiomycetes</taxon>
        <taxon>Debaryomycetaceae</taxon>
        <taxon>Candida/Lodderomyces clade</taxon>
        <taxon>Candida</taxon>
    </lineage>
</organism>
<dbReference type="GO" id="GO:0030488">
    <property type="term" value="P:tRNA methylation"/>
    <property type="evidence" value="ECO:0007669"/>
    <property type="project" value="TreeGrafter"/>
</dbReference>
<dbReference type="STRING" id="5486.A0A367YM64"/>
<dbReference type="Proteomes" id="UP000253472">
    <property type="component" value="Unassembled WGS sequence"/>
</dbReference>
<dbReference type="InterPro" id="IPR019442">
    <property type="entry name" value="THADA/TRM732_DUF2428"/>
</dbReference>
<proteinExistence type="inferred from homology"/>
<name>A0A367YM64_9ASCO</name>
<evidence type="ECO:0000259" key="5">
    <source>
        <dbReference type="Pfam" id="PF25151"/>
    </source>
</evidence>
<evidence type="ECO:0000259" key="3">
    <source>
        <dbReference type="Pfam" id="PF10350"/>
    </source>
</evidence>
<comment type="similarity">
    <text evidence="1">Belongs to the THADA family.</text>
</comment>
<keyword evidence="2" id="KW-0819">tRNA processing</keyword>
<feature type="domain" description="tRNA (32-2'-O)-methyltransferase regulator THADA-like C-terminal TPR repeats region" evidence="5">
    <location>
        <begin position="715"/>
        <end position="840"/>
    </location>
</feature>
<accession>A0A367YM64</accession>
<dbReference type="SUPFAM" id="SSF48371">
    <property type="entry name" value="ARM repeat"/>
    <property type="match status" value="1"/>
</dbReference>
<dbReference type="InterPro" id="IPR056842">
    <property type="entry name" value="THADA-like_TPR_C"/>
</dbReference>
<dbReference type="OrthoDB" id="73997at2759"/>
<dbReference type="AlphaFoldDB" id="A0A367YM64"/>
<dbReference type="InterPro" id="IPR056843">
    <property type="entry name" value="THADA-like_TPR"/>
</dbReference>
<dbReference type="PANTHER" id="PTHR14387">
    <property type="entry name" value="THADA/DEATH RECEPTOR INTERACTING PROTEIN"/>
    <property type="match status" value="1"/>
</dbReference>
<dbReference type="Pfam" id="PF25151">
    <property type="entry name" value="TPR_Trm732_C"/>
    <property type="match status" value="1"/>
</dbReference>
<feature type="domain" description="DUF2428" evidence="3">
    <location>
        <begin position="518"/>
        <end position="713"/>
    </location>
</feature>
<keyword evidence="7" id="KW-1185">Reference proteome</keyword>
<comment type="caution">
    <text evidence="6">The sequence shown here is derived from an EMBL/GenBank/DDBJ whole genome shotgun (WGS) entry which is preliminary data.</text>
</comment>
<dbReference type="PANTHER" id="PTHR14387:SF0">
    <property type="entry name" value="DUF2428 DOMAIN-CONTAINING PROTEIN"/>
    <property type="match status" value="1"/>
</dbReference>
<dbReference type="GO" id="GO:0005829">
    <property type="term" value="C:cytosol"/>
    <property type="evidence" value="ECO:0007669"/>
    <property type="project" value="TreeGrafter"/>
</dbReference>
<dbReference type="Pfam" id="PF25150">
    <property type="entry name" value="TPR_Trm732"/>
    <property type="match status" value="1"/>
</dbReference>